<sequence>MSGRAVDPIVTPIAPMEAKLVEALPEEPGWQFEPKWDGFRAIAVRDGERVALWSKSGKTLGRYFPEILALLAATKTTRYIVDGEIILPVGNVLSFNALQQRLHPAASRIAKLSIATPAQLMLFDCLGLEAEDLIERPLADRRVALERFHAQEGGSSLLLSPQSEDFAAGRAWLQTSGGALDGIVAKRRDEAYRSGERAMLKVKVHRSADCVVGGIRRSDDGAIASLLLGLYDEAGQLNHVGFTSGLKADDQAALADRVAPHLGGTGFTGKAPGGPSRWNDGKEKAWTPLAPDLVVEVLYDQVTGDRLRHGTRLLRWRPDKAPATCTMDQLVHEVRPAELAAIV</sequence>
<dbReference type="SUPFAM" id="SSF56091">
    <property type="entry name" value="DNA ligase/mRNA capping enzyme, catalytic domain"/>
    <property type="match status" value="1"/>
</dbReference>
<evidence type="ECO:0000313" key="7">
    <source>
        <dbReference type="EMBL" id="TZG25784.1"/>
    </source>
</evidence>
<dbReference type="SUPFAM" id="SSF50249">
    <property type="entry name" value="Nucleic acid-binding proteins"/>
    <property type="match status" value="1"/>
</dbReference>
<protein>
    <recommendedName>
        <fullName evidence="2">DNA ligase (ATP)</fullName>
        <ecNumber evidence="2">6.5.1.1</ecNumber>
    </recommendedName>
</protein>
<evidence type="ECO:0000313" key="8">
    <source>
        <dbReference type="Proteomes" id="UP000322077"/>
    </source>
</evidence>
<comment type="caution">
    <text evidence="7">The sequence shown here is derived from an EMBL/GenBank/DDBJ whole genome shotgun (WGS) entry which is preliminary data.</text>
</comment>
<feature type="domain" description="ATP-dependent DNA ligase family profile" evidence="5">
    <location>
        <begin position="23"/>
        <end position="203"/>
    </location>
</feature>
<evidence type="ECO:0000256" key="1">
    <source>
        <dbReference type="ARBA" id="ARBA00007572"/>
    </source>
</evidence>
<gene>
    <name evidence="7" type="ORF">FYJ91_12370</name>
</gene>
<dbReference type="EMBL" id="VTOU01000003">
    <property type="protein sequence ID" value="TZG25784.1"/>
    <property type="molecule type" value="Genomic_DNA"/>
</dbReference>
<evidence type="ECO:0000256" key="3">
    <source>
        <dbReference type="ARBA" id="ARBA00022598"/>
    </source>
</evidence>
<dbReference type="InterPro" id="IPR044117">
    <property type="entry name" value="OBF_LigC-like"/>
</dbReference>
<dbReference type="Gene3D" id="3.30.470.30">
    <property type="entry name" value="DNA ligase/mRNA capping enzyme"/>
    <property type="match status" value="1"/>
</dbReference>
<dbReference type="InterPro" id="IPR016059">
    <property type="entry name" value="DNA_ligase_ATP-dep_CS"/>
</dbReference>
<dbReference type="InterPro" id="IPR012309">
    <property type="entry name" value="DNA_ligase_ATP-dep_C"/>
</dbReference>
<evidence type="ECO:0000256" key="2">
    <source>
        <dbReference type="ARBA" id="ARBA00012727"/>
    </source>
</evidence>
<evidence type="ECO:0000259" key="6">
    <source>
        <dbReference type="Pfam" id="PF04679"/>
    </source>
</evidence>
<dbReference type="PROSITE" id="PS00697">
    <property type="entry name" value="DNA_LIGASE_A1"/>
    <property type="match status" value="1"/>
</dbReference>
<evidence type="ECO:0000256" key="4">
    <source>
        <dbReference type="ARBA" id="ARBA00034003"/>
    </source>
</evidence>
<dbReference type="Proteomes" id="UP000322077">
    <property type="component" value="Unassembled WGS sequence"/>
</dbReference>
<reference evidence="7 8" key="1">
    <citation type="submission" date="2019-08" db="EMBL/GenBank/DDBJ databases">
        <authorList>
            <person name="Wang G."/>
            <person name="Xu Z."/>
        </authorList>
    </citation>
    <scope>NUCLEOTIDE SEQUENCE [LARGE SCALE GENOMIC DNA]</scope>
    <source>
        <strain evidence="7 8">ZX</strain>
    </source>
</reference>
<dbReference type="CDD" id="cd07970">
    <property type="entry name" value="OBF_DNA_ligase_LigC"/>
    <property type="match status" value="1"/>
</dbReference>
<dbReference type="GO" id="GO:0005524">
    <property type="term" value="F:ATP binding"/>
    <property type="evidence" value="ECO:0007669"/>
    <property type="project" value="InterPro"/>
</dbReference>
<dbReference type="GO" id="GO:0003910">
    <property type="term" value="F:DNA ligase (ATP) activity"/>
    <property type="evidence" value="ECO:0007669"/>
    <property type="project" value="UniProtKB-EC"/>
</dbReference>
<dbReference type="Gene3D" id="2.40.50.140">
    <property type="entry name" value="Nucleic acid-binding proteins"/>
    <property type="match status" value="1"/>
</dbReference>
<dbReference type="GO" id="GO:0006281">
    <property type="term" value="P:DNA repair"/>
    <property type="evidence" value="ECO:0007669"/>
    <property type="project" value="InterPro"/>
</dbReference>
<dbReference type="PANTHER" id="PTHR45674:SF4">
    <property type="entry name" value="DNA LIGASE 1"/>
    <property type="match status" value="1"/>
</dbReference>
<dbReference type="InterPro" id="IPR044119">
    <property type="entry name" value="Adenylation_LigC-like"/>
</dbReference>
<keyword evidence="8" id="KW-1185">Reference proteome</keyword>
<dbReference type="Pfam" id="PF04679">
    <property type="entry name" value="DNA_ligase_A_C"/>
    <property type="match status" value="1"/>
</dbReference>
<dbReference type="NCBIfam" id="NF006078">
    <property type="entry name" value="PRK08224.1"/>
    <property type="match status" value="1"/>
</dbReference>
<dbReference type="InterPro" id="IPR012310">
    <property type="entry name" value="DNA_ligase_ATP-dep_cent"/>
</dbReference>
<feature type="domain" description="DNA ligase ATP-dependent C-terminal" evidence="6">
    <location>
        <begin position="221"/>
        <end position="320"/>
    </location>
</feature>
<proteinExistence type="inferred from homology"/>
<evidence type="ECO:0000259" key="5">
    <source>
        <dbReference type="Pfam" id="PF01068"/>
    </source>
</evidence>
<organism evidence="7 8">
    <name type="scientific">Sphingomonas montanisoli</name>
    <dbReference type="NCBI Taxonomy" id="2606412"/>
    <lineage>
        <taxon>Bacteria</taxon>
        <taxon>Pseudomonadati</taxon>
        <taxon>Pseudomonadota</taxon>
        <taxon>Alphaproteobacteria</taxon>
        <taxon>Sphingomonadales</taxon>
        <taxon>Sphingomonadaceae</taxon>
        <taxon>Sphingomonas</taxon>
    </lineage>
</organism>
<dbReference type="EC" id="6.5.1.1" evidence="2"/>
<dbReference type="RefSeq" id="WP_149522590.1">
    <property type="nucleotide sequence ID" value="NZ_VTOU01000003.1"/>
</dbReference>
<dbReference type="Pfam" id="PF01068">
    <property type="entry name" value="DNA_ligase_A_M"/>
    <property type="match status" value="1"/>
</dbReference>
<dbReference type="GO" id="GO:0006310">
    <property type="term" value="P:DNA recombination"/>
    <property type="evidence" value="ECO:0007669"/>
    <property type="project" value="InterPro"/>
</dbReference>
<dbReference type="InterPro" id="IPR050191">
    <property type="entry name" value="ATP-dep_DNA_ligase"/>
</dbReference>
<name>A0A5D9C218_9SPHN</name>
<dbReference type="PANTHER" id="PTHR45674">
    <property type="entry name" value="DNA LIGASE 1/3 FAMILY MEMBER"/>
    <property type="match status" value="1"/>
</dbReference>
<accession>A0A5D9C218</accession>
<keyword evidence="3 7" id="KW-0436">Ligase</keyword>
<dbReference type="AlphaFoldDB" id="A0A5D9C218"/>
<dbReference type="CDD" id="cd07905">
    <property type="entry name" value="Adenylation_DNA_ligase_LigC"/>
    <property type="match status" value="1"/>
</dbReference>
<comment type="similarity">
    <text evidence="1">Belongs to the ATP-dependent DNA ligase family.</text>
</comment>
<dbReference type="InterPro" id="IPR012340">
    <property type="entry name" value="NA-bd_OB-fold"/>
</dbReference>
<comment type="catalytic activity">
    <reaction evidence="4">
        <text>ATP + (deoxyribonucleotide)n-3'-hydroxyl + 5'-phospho-(deoxyribonucleotide)m = (deoxyribonucleotide)n+m + AMP + diphosphate.</text>
        <dbReference type="EC" id="6.5.1.1"/>
    </reaction>
</comment>